<comment type="caution">
    <text evidence="2">The sequence shown here is derived from an EMBL/GenBank/DDBJ whole genome shotgun (WGS) entry which is preliminary data.</text>
</comment>
<reference evidence="2" key="1">
    <citation type="journal article" name="BMC Genomics">
        <title>Long-read sequencing and de novo genome assembly of marine medaka (Oryzias melastigma).</title>
        <authorList>
            <person name="Liang P."/>
            <person name="Saqib H.S.A."/>
            <person name="Ni X."/>
            <person name="Shen Y."/>
        </authorList>
    </citation>
    <scope>NUCLEOTIDE SEQUENCE</scope>
    <source>
        <strain evidence="2">Bigg-433</strain>
    </source>
</reference>
<dbReference type="Proteomes" id="UP000646548">
    <property type="component" value="Unassembled WGS sequence"/>
</dbReference>
<organism evidence="2 3">
    <name type="scientific">Oryzias melastigma</name>
    <name type="common">Marine medaka</name>
    <dbReference type="NCBI Taxonomy" id="30732"/>
    <lineage>
        <taxon>Eukaryota</taxon>
        <taxon>Metazoa</taxon>
        <taxon>Chordata</taxon>
        <taxon>Craniata</taxon>
        <taxon>Vertebrata</taxon>
        <taxon>Euteleostomi</taxon>
        <taxon>Actinopterygii</taxon>
        <taxon>Neopterygii</taxon>
        <taxon>Teleostei</taxon>
        <taxon>Neoteleostei</taxon>
        <taxon>Acanthomorphata</taxon>
        <taxon>Ovalentaria</taxon>
        <taxon>Atherinomorphae</taxon>
        <taxon>Beloniformes</taxon>
        <taxon>Adrianichthyidae</taxon>
        <taxon>Oryziinae</taxon>
        <taxon>Oryzias</taxon>
    </lineage>
</organism>
<accession>A0A834BXT4</accession>
<protein>
    <submittedName>
        <fullName evidence="2">Uncharacterized protein</fullName>
    </submittedName>
</protein>
<feature type="region of interest" description="Disordered" evidence="1">
    <location>
        <begin position="1"/>
        <end position="44"/>
    </location>
</feature>
<evidence type="ECO:0000313" key="3">
    <source>
        <dbReference type="Proteomes" id="UP000646548"/>
    </source>
</evidence>
<dbReference type="AlphaFoldDB" id="A0A834BXT4"/>
<dbReference type="EMBL" id="WKFB01000626">
    <property type="protein sequence ID" value="KAF6719260.1"/>
    <property type="molecule type" value="Genomic_DNA"/>
</dbReference>
<evidence type="ECO:0000256" key="1">
    <source>
        <dbReference type="SAM" id="MobiDB-lite"/>
    </source>
</evidence>
<proteinExistence type="predicted"/>
<gene>
    <name evidence="2" type="ORF">FQA47_016970</name>
</gene>
<feature type="compositionally biased region" description="Basic and acidic residues" evidence="1">
    <location>
        <begin position="25"/>
        <end position="40"/>
    </location>
</feature>
<sequence length="67" mass="7269">MAAERLPTQNGGRSMRSADVLNIPSKDEEGKEPGRARPGNELEMMDLFDIRLQSGQPTPGGTRPNCS</sequence>
<evidence type="ECO:0000313" key="2">
    <source>
        <dbReference type="EMBL" id="KAF6719260.1"/>
    </source>
</evidence>
<name>A0A834BXT4_ORYME</name>